<organism evidence="1 2">
    <name type="scientific">Merismopedia glauca CCAP 1448/3</name>
    <dbReference type="NCBI Taxonomy" id="1296344"/>
    <lineage>
        <taxon>Bacteria</taxon>
        <taxon>Bacillati</taxon>
        <taxon>Cyanobacteriota</taxon>
        <taxon>Cyanophyceae</taxon>
        <taxon>Synechococcales</taxon>
        <taxon>Merismopediaceae</taxon>
        <taxon>Merismopedia</taxon>
    </lineage>
</organism>
<comment type="caution">
    <text evidence="1">The sequence shown here is derived from an EMBL/GenBank/DDBJ whole genome shotgun (WGS) entry which is preliminary data.</text>
</comment>
<accession>A0A2T1C9Q7</accession>
<dbReference type="AlphaFoldDB" id="A0A2T1C9Q7"/>
<protein>
    <submittedName>
        <fullName evidence="1">Uncharacterized protein</fullName>
    </submittedName>
</protein>
<dbReference type="RefSeq" id="WP_106286826.1">
    <property type="nucleotide sequence ID" value="NZ_CAWNTC010000127.1"/>
</dbReference>
<gene>
    <name evidence="1" type="ORF">C7B64_01120</name>
</gene>
<dbReference type="EMBL" id="PVWJ01000004">
    <property type="protein sequence ID" value="PSB04995.1"/>
    <property type="molecule type" value="Genomic_DNA"/>
</dbReference>
<dbReference type="Proteomes" id="UP000238762">
    <property type="component" value="Unassembled WGS sequence"/>
</dbReference>
<reference evidence="1 2" key="1">
    <citation type="submission" date="2018-02" db="EMBL/GenBank/DDBJ databases">
        <authorList>
            <person name="Cohen D.B."/>
            <person name="Kent A.D."/>
        </authorList>
    </citation>
    <scope>NUCLEOTIDE SEQUENCE [LARGE SCALE GENOMIC DNA]</scope>
    <source>
        <strain evidence="1 2">CCAP 1448/3</strain>
    </source>
</reference>
<proteinExistence type="predicted"/>
<evidence type="ECO:0000313" key="2">
    <source>
        <dbReference type="Proteomes" id="UP000238762"/>
    </source>
</evidence>
<name>A0A2T1C9Q7_9CYAN</name>
<reference evidence="1 2" key="2">
    <citation type="submission" date="2018-03" db="EMBL/GenBank/DDBJ databases">
        <title>The ancient ancestry and fast evolution of plastids.</title>
        <authorList>
            <person name="Moore K.R."/>
            <person name="Magnabosco C."/>
            <person name="Momper L."/>
            <person name="Gold D.A."/>
            <person name="Bosak T."/>
            <person name="Fournier G.P."/>
        </authorList>
    </citation>
    <scope>NUCLEOTIDE SEQUENCE [LARGE SCALE GENOMIC DNA]</scope>
    <source>
        <strain evidence="1 2">CCAP 1448/3</strain>
    </source>
</reference>
<sequence>MSPPEVFTSQTSEISDITCPVDPLTGKRTVKNKNTQTLVYDLPLSQSPNRKKYTTKLSCGAISSEASTLVNVLFDRNTNTFTGKLAVEGYVTKPTLPRLSQGGVFASSSAQLTVQTLAQQPSGSFNLASIDGSAALPSGYKPTNSTTIIQYQVKERRSPKVLAQGNLFQITSTLDRQIKWERDSLDFTGVKEGTFSLRFGKFTNKRGHLSLEFKQGKIWKSEDSGFFEGWLPAVGTSSNFRLDSSRLNQSFNSDFHYNLGNFGKPVILSLNWKSRILD</sequence>
<evidence type="ECO:0000313" key="1">
    <source>
        <dbReference type="EMBL" id="PSB04995.1"/>
    </source>
</evidence>
<keyword evidence="2" id="KW-1185">Reference proteome</keyword>